<dbReference type="AlphaFoldDB" id="A0A3D9ZMS7"/>
<feature type="signal peptide" evidence="3">
    <location>
        <begin position="1"/>
        <end position="31"/>
    </location>
</feature>
<keyword evidence="2" id="KW-0812">Transmembrane</keyword>
<feature type="transmembrane region" description="Helical" evidence="2">
    <location>
        <begin position="155"/>
        <end position="176"/>
    </location>
</feature>
<feature type="compositionally biased region" description="Basic residues" evidence="1">
    <location>
        <begin position="191"/>
        <end position="201"/>
    </location>
</feature>
<evidence type="ECO:0000256" key="3">
    <source>
        <dbReference type="SAM" id="SignalP"/>
    </source>
</evidence>
<keyword evidence="5" id="KW-1185">Reference proteome</keyword>
<name>A0A3D9ZMS7_9ACTN</name>
<evidence type="ECO:0000256" key="1">
    <source>
        <dbReference type="SAM" id="MobiDB-lite"/>
    </source>
</evidence>
<feature type="chain" id="PRO_5017717923" evidence="3">
    <location>
        <begin position="32"/>
        <end position="201"/>
    </location>
</feature>
<protein>
    <submittedName>
        <fullName evidence="4">Uncharacterized protein</fullName>
    </submittedName>
</protein>
<gene>
    <name evidence="4" type="ORF">DFJ67_4686</name>
</gene>
<keyword evidence="2" id="KW-0472">Membrane</keyword>
<dbReference type="RefSeq" id="WP_116069925.1">
    <property type="nucleotide sequence ID" value="NZ_BONB01000037.1"/>
</dbReference>
<proteinExistence type="predicted"/>
<reference evidence="4 5" key="1">
    <citation type="submission" date="2018-08" db="EMBL/GenBank/DDBJ databases">
        <title>Sequencing the genomes of 1000 actinobacteria strains.</title>
        <authorList>
            <person name="Klenk H.-P."/>
        </authorList>
    </citation>
    <scope>NUCLEOTIDE SEQUENCE [LARGE SCALE GENOMIC DNA]</scope>
    <source>
        <strain evidence="4 5">DSM 44099</strain>
    </source>
</reference>
<keyword evidence="2" id="KW-1133">Transmembrane helix</keyword>
<evidence type="ECO:0000313" key="4">
    <source>
        <dbReference type="EMBL" id="REF98668.1"/>
    </source>
</evidence>
<evidence type="ECO:0000256" key="2">
    <source>
        <dbReference type="SAM" id="Phobius"/>
    </source>
</evidence>
<evidence type="ECO:0000313" key="5">
    <source>
        <dbReference type="Proteomes" id="UP000256913"/>
    </source>
</evidence>
<dbReference type="EMBL" id="QUMQ01000001">
    <property type="protein sequence ID" value="REF98668.1"/>
    <property type="molecule type" value="Genomic_DNA"/>
</dbReference>
<feature type="region of interest" description="Disordered" evidence="1">
    <location>
        <begin position="180"/>
        <end position="201"/>
    </location>
</feature>
<comment type="caution">
    <text evidence="4">The sequence shown here is derived from an EMBL/GenBank/DDBJ whole genome shotgun (WGS) entry which is preliminary data.</text>
</comment>
<sequence>MKPTLRRPAGLLLAAAVALVSALLWSSPAAAHGGAKIAVNSDGRGSVWVSVTSDDGHPYDGFIDASLSARETDGTAIAPAKLVQSSAPGTLVYMSTLPAGSWNVTVEFGPPIARTCAASFQVGASNNTQTSNCDAPTPLAASGSAAATKSSSGTAWLLIGVAAVGGVVVAVLALMLRRRRDTERAAAPRGPARKAKAGSRR</sequence>
<dbReference type="Proteomes" id="UP000256913">
    <property type="component" value="Unassembled WGS sequence"/>
</dbReference>
<accession>A0A3D9ZMS7</accession>
<dbReference type="OrthoDB" id="3402202at2"/>
<organism evidence="4 5">
    <name type="scientific">Asanoa ferruginea</name>
    <dbReference type="NCBI Taxonomy" id="53367"/>
    <lineage>
        <taxon>Bacteria</taxon>
        <taxon>Bacillati</taxon>
        <taxon>Actinomycetota</taxon>
        <taxon>Actinomycetes</taxon>
        <taxon>Micromonosporales</taxon>
        <taxon>Micromonosporaceae</taxon>
        <taxon>Asanoa</taxon>
    </lineage>
</organism>
<keyword evidence="3" id="KW-0732">Signal</keyword>